<gene>
    <name evidence="1" type="ORF">DUNSADRAFT_13649</name>
</gene>
<keyword evidence="2" id="KW-1185">Reference proteome</keyword>
<accession>A0ABQ7G8W9</accession>
<sequence>MAGAKNCGWRGFSSESTHLTAMHDAASSRAGSSGIASNDQRLVLPSSQGVTAAGHVPSSDQAAASAGHVLFSSQAAASDGHVSADSTRCNSGFNVLTACCMLVHTLFMPCSCLNMCLGLITFFF</sequence>
<name>A0ABQ7G8W9_DUNSA</name>
<evidence type="ECO:0000313" key="1">
    <source>
        <dbReference type="EMBL" id="KAF5831062.1"/>
    </source>
</evidence>
<feature type="non-terminal residue" evidence="1">
    <location>
        <position position="124"/>
    </location>
</feature>
<evidence type="ECO:0000313" key="2">
    <source>
        <dbReference type="Proteomes" id="UP000815325"/>
    </source>
</evidence>
<dbReference type="EMBL" id="MU069980">
    <property type="protein sequence ID" value="KAF5831062.1"/>
    <property type="molecule type" value="Genomic_DNA"/>
</dbReference>
<proteinExistence type="predicted"/>
<protein>
    <recommendedName>
        <fullName evidence="3">Encoded protein</fullName>
    </recommendedName>
</protein>
<organism evidence="1 2">
    <name type="scientific">Dunaliella salina</name>
    <name type="common">Green alga</name>
    <name type="synonym">Protococcus salinus</name>
    <dbReference type="NCBI Taxonomy" id="3046"/>
    <lineage>
        <taxon>Eukaryota</taxon>
        <taxon>Viridiplantae</taxon>
        <taxon>Chlorophyta</taxon>
        <taxon>core chlorophytes</taxon>
        <taxon>Chlorophyceae</taxon>
        <taxon>CS clade</taxon>
        <taxon>Chlamydomonadales</taxon>
        <taxon>Dunaliellaceae</taxon>
        <taxon>Dunaliella</taxon>
    </lineage>
</organism>
<dbReference type="Proteomes" id="UP000815325">
    <property type="component" value="Unassembled WGS sequence"/>
</dbReference>
<evidence type="ECO:0008006" key="3">
    <source>
        <dbReference type="Google" id="ProtNLM"/>
    </source>
</evidence>
<reference evidence="1" key="1">
    <citation type="submission" date="2017-08" db="EMBL/GenBank/DDBJ databases">
        <authorList>
            <person name="Polle J.E."/>
            <person name="Barry K."/>
            <person name="Cushman J."/>
            <person name="Schmutz J."/>
            <person name="Tran D."/>
            <person name="Hathwaick L.T."/>
            <person name="Yim W.C."/>
            <person name="Jenkins J."/>
            <person name="Mckie-Krisberg Z.M."/>
            <person name="Prochnik S."/>
            <person name="Lindquist E."/>
            <person name="Dockter R.B."/>
            <person name="Adam C."/>
            <person name="Molina H."/>
            <person name="Bunkerborg J."/>
            <person name="Jin E."/>
            <person name="Buchheim M."/>
            <person name="Magnuson J."/>
        </authorList>
    </citation>
    <scope>NUCLEOTIDE SEQUENCE</scope>
    <source>
        <strain evidence="1">CCAP 19/18</strain>
    </source>
</reference>
<comment type="caution">
    <text evidence="1">The sequence shown here is derived from an EMBL/GenBank/DDBJ whole genome shotgun (WGS) entry which is preliminary data.</text>
</comment>